<dbReference type="PROSITE" id="PS50294">
    <property type="entry name" value="WD_REPEATS_REGION"/>
    <property type="match status" value="1"/>
</dbReference>
<feature type="compositionally biased region" description="Basic and acidic residues" evidence="2">
    <location>
        <begin position="1064"/>
        <end position="1084"/>
    </location>
</feature>
<reference evidence="3" key="1">
    <citation type="journal article" date="2023" name="Genome Biol. Evol.">
        <title>Long-read-based Genome Assembly of Drosophila gunungcola Reveals Fewer Chemosensory Genes in Flower-breeding Species.</title>
        <authorList>
            <person name="Negi A."/>
            <person name="Liao B.Y."/>
            <person name="Yeh S.D."/>
        </authorList>
    </citation>
    <scope>NUCLEOTIDE SEQUENCE</scope>
    <source>
        <strain evidence="3">Sukarami</strain>
    </source>
</reference>
<feature type="region of interest" description="Disordered" evidence="2">
    <location>
        <begin position="817"/>
        <end position="957"/>
    </location>
</feature>
<evidence type="ECO:0000256" key="1">
    <source>
        <dbReference type="PROSITE-ProRule" id="PRU00221"/>
    </source>
</evidence>
<gene>
    <name evidence="3" type="ORF">M5D96_008261</name>
</gene>
<proteinExistence type="predicted"/>
<dbReference type="FunFam" id="2.130.10.10:FF:002217">
    <property type="entry name" value="Ddb1 and cul4-associated factor 11"/>
    <property type="match status" value="1"/>
</dbReference>
<feature type="compositionally biased region" description="Low complexity" evidence="2">
    <location>
        <begin position="838"/>
        <end position="847"/>
    </location>
</feature>
<dbReference type="SMART" id="SM00320">
    <property type="entry name" value="WD40"/>
    <property type="match status" value="6"/>
</dbReference>
<feature type="compositionally biased region" description="Basic and acidic residues" evidence="2">
    <location>
        <begin position="1239"/>
        <end position="1252"/>
    </location>
</feature>
<feature type="compositionally biased region" description="Acidic residues" evidence="2">
    <location>
        <begin position="1254"/>
        <end position="1264"/>
    </location>
</feature>
<dbReference type="Pfam" id="PF00400">
    <property type="entry name" value="WD40"/>
    <property type="match status" value="2"/>
</dbReference>
<dbReference type="PROSITE" id="PS50082">
    <property type="entry name" value="WD_REPEATS_2"/>
    <property type="match status" value="2"/>
</dbReference>
<feature type="compositionally biased region" description="Basic and acidic residues" evidence="2">
    <location>
        <begin position="822"/>
        <end position="833"/>
    </location>
</feature>
<keyword evidence="1" id="KW-0853">WD repeat</keyword>
<feature type="region of interest" description="Disordered" evidence="2">
    <location>
        <begin position="684"/>
        <end position="788"/>
    </location>
</feature>
<sequence>MGNQYGMHINSDDDDDDFDSSDNELGFNVINFTVNAMDMELRSDYCNHELPVIRSKPDLVKFQEIRASSGLVSNPDDRWNLVRALQQRENGMASPHSASFSKNQQRYISNLYIPNKKSTRLMSLDSKIFVTKFNRTGTKLLTACQDGFVRIYDGAKGTYHLLNRIRARDVEWSIIDADFSPNGQHFAYSTWSRSFFIMPVNGGEDDCQWIDVNGLPNHRLAIFSLRYSPTGDKIIGGSNNANVIVTDIRTRSTQILRTHRMPGTDVNSLSKSVASFIGHYDGVTYLDSRNDGYHVLSNSKDQSIKIWDMRQPSNLRNRSRARQQQLDLTMWDYRWNRVPREFYNPNKALDGDTSIMTYRGHRVTKTLLRAKFSPLEQTGQRYIYTGCATGRIIIYDVLTGKIQEAIEGHRNVIRDLDWHPERSEIVSGSWDTHVHLNNFSRSNANRPVKRSHSSGQDKRPLRRSRRLANRNNLHERGEKTTRNLRDFETSVRQVDISLNNATNSLRSLQFGNQFVEYRVEEVDDADLAMPVDKKKKPDPPPRSSEEMAKEFLENNLRMFRKNFEPVTIEVPDSDDEDAPVLSVTVFRAKNPYDAIPLPYIIGTKEWEEHKYAGLYDSKENSEDEKPEEFSSGSSDEGESTVCNKITKPANKLKEPHLSDSSSLASFAREPAIVSPAIKPAVQVAEAAMKTQPRPIISSQRNPHERDMFAALRQSPPSDDPPSTSSSPTSSPAFRNPSSRLPIASTASLSSSSSSPAQQPPRLFDEAVSLQTPREAEKKPSQTKRMPVNLFNDDQFNTFMSEIVEKVQAKQGTNVVVPAAAISEKEPPKEREPVEQYSKPEIPKQIIEPPAPKRVNLFDDSPPLSPSPRPESLFDNAKASGAIPKQSPAIVAKKDQPKSLFDDSPSMPKSIPNKEPSKQLKKSLFDDDLEDDDFLSSFAPKIKPPEQKPLSKPKSSLFDDDDLDIDDIFIKPSAKPQKFSEKVDKKHSLFEDDDHDDVTDLFGSKKAKEVRKVSPTDISPDKKIEPPVAEKNSLFDDIDDEDLFGTPKAKNLITSEPYNGPKSFKNIDEEKEIESKEFMKTEIKPMDPQVQKVNTSLPIVRESPPDIEVAKEPSLSTEKKSGQVNDDFSAPSISKTTNLFNEDLSDDESFLSSSNSKAKPISAIETKEFIKPIEQNTFSEDVVAVEPPLSSPKTTDLFNEDFSDDDTFLSASKTKDKSVGAITTSEINMPAKDQLVHEIKPEELPHKLPKNNEDYTADEKEEVVPEELGKSEIEVIVSESPPPDDYESNQDPIITMVADVTNKSPKDVSTTRKPADLAAAQQIMQNYSNLFSDEPPDDSEFFQTLASSGLSSLSASKIFDSEQDFFEPALPQIP</sequence>
<dbReference type="PANTHER" id="PTHR19847">
    <property type="entry name" value="DDB1- AND CUL4-ASSOCIATED FACTOR 11"/>
    <property type="match status" value="1"/>
</dbReference>
<feature type="compositionally biased region" description="Polar residues" evidence="2">
    <location>
        <begin position="1121"/>
        <end position="1132"/>
    </location>
</feature>
<dbReference type="InterPro" id="IPR001680">
    <property type="entry name" value="WD40_rpt"/>
</dbReference>
<dbReference type="InterPro" id="IPR036322">
    <property type="entry name" value="WD40_repeat_dom_sf"/>
</dbReference>
<evidence type="ECO:0000313" key="4">
    <source>
        <dbReference type="Proteomes" id="UP001059596"/>
    </source>
</evidence>
<name>A0A9P9YK02_9MUSC</name>
<dbReference type="SUPFAM" id="SSF50978">
    <property type="entry name" value="WD40 repeat-like"/>
    <property type="match status" value="1"/>
</dbReference>
<accession>A0A9P9YK02</accession>
<evidence type="ECO:0000313" key="3">
    <source>
        <dbReference type="EMBL" id="KAI8038367.1"/>
    </source>
</evidence>
<feature type="region of interest" description="Disordered" evidence="2">
    <location>
        <begin position="441"/>
        <end position="484"/>
    </location>
</feature>
<dbReference type="PANTHER" id="PTHR19847:SF7">
    <property type="entry name" value="DDB1- AND CUL4-ASSOCIATED FACTOR 11"/>
    <property type="match status" value="1"/>
</dbReference>
<feature type="compositionally biased region" description="Basic and acidic residues" evidence="2">
    <location>
        <begin position="1008"/>
        <end position="1024"/>
    </location>
</feature>
<feature type="repeat" description="WD" evidence="1">
    <location>
        <begin position="276"/>
        <end position="317"/>
    </location>
</feature>
<protein>
    <submittedName>
        <fullName evidence="3">Uncharacterized protein</fullName>
    </submittedName>
</protein>
<feature type="compositionally biased region" description="Low complexity" evidence="2">
    <location>
        <begin position="743"/>
        <end position="760"/>
    </location>
</feature>
<dbReference type="Proteomes" id="UP001059596">
    <property type="component" value="Unassembled WGS sequence"/>
</dbReference>
<feature type="compositionally biased region" description="Low complexity" evidence="2">
    <location>
        <begin position="714"/>
        <end position="731"/>
    </location>
</feature>
<dbReference type="InterPro" id="IPR015943">
    <property type="entry name" value="WD40/YVTN_repeat-like_dom_sf"/>
</dbReference>
<dbReference type="EMBL" id="JAMKOV010000007">
    <property type="protein sequence ID" value="KAI8038367.1"/>
    <property type="molecule type" value="Genomic_DNA"/>
</dbReference>
<feature type="region of interest" description="Disordered" evidence="2">
    <location>
        <begin position="1"/>
        <end position="20"/>
    </location>
</feature>
<feature type="region of interest" description="Disordered" evidence="2">
    <location>
        <begin position="1239"/>
        <end position="1265"/>
    </location>
</feature>
<evidence type="ECO:0000256" key="2">
    <source>
        <dbReference type="SAM" id="MobiDB-lite"/>
    </source>
</evidence>
<dbReference type="InterPro" id="IPR051859">
    <property type="entry name" value="DCAF"/>
</dbReference>
<dbReference type="GO" id="GO:0080008">
    <property type="term" value="C:Cul4-RING E3 ubiquitin ligase complex"/>
    <property type="evidence" value="ECO:0007669"/>
    <property type="project" value="TreeGrafter"/>
</dbReference>
<keyword evidence="4" id="KW-1185">Reference proteome</keyword>
<dbReference type="FunFam" id="2.130.10.10:FF:000492">
    <property type="entry name" value="LEC14B homolog isoform X2"/>
    <property type="match status" value="1"/>
</dbReference>
<feature type="compositionally biased region" description="Basic and acidic residues" evidence="2">
    <location>
        <begin position="891"/>
        <end position="900"/>
    </location>
</feature>
<dbReference type="GO" id="GO:0043161">
    <property type="term" value="P:proteasome-mediated ubiquitin-dependent protein catabolic process"/>
    <property type="evidence" value="ECO:0007669"/>
    <property type="project" value="TreeGrafter"/>
</dbReference>
<comment type="caution">
    <text evidence="3">The sequence shown here is derived from an EMBL/GenBank/DDBJ whole genome shotgun (WGS) entry which is preliminary data.</text>
</comment>
<dbReference type="Gene3D" id="2.130.10.10">
    <property type="entry name" value="YVTN repeat-like/Quinoprotein amine dehydrogenase"/>
    <property type="match status" value="2"/>
</dbReference>
<feature type="repeat" description="WD" evidence="1">
    <location>
        <begin position="406"/>
        <end position="436"/>
    </location>
</feature>
<feature type="compositionally biased region" description="Basic and acidic residues" evidence="2">
    <location>
        <begin position="472"/>
        <end position="484"/>
    </location>
</feature>
<organism evidence="3 4">
    <name type="scientific">Drosophila gunungcola</name>
    <name type="common">fruit fly</name>
    <dbReference type="NCBI Taxonomy" id="103775"/>
    <lineage>
        <taxon>Eukaryota</taxon>
        <taxon>Metazoa</taxon>
        <taxon>Ecdysozoa</taxon>
        <taxon>Arthropoda</taxon>
        <taxon>Hexapoda</taxon>
        <taxon>Insecta</taxon>
        <taxon>Pterygota</taxon>
        <taxon>Neoptera</taxon>
        <taxon>Endopterygota</taxon>
        <taxon>Diptera</taxon>
        <taxon>Brachycera</taxon>
        <taxon>Muscomorpha</taxon>
        <taxon>Ephydroidea</taxon>
        <taxon>Drosophilidae</taxon>
        <taxon>Drosophila</taxon>
        <taxon>Sophophora</taxon>
    </lineage>
</organism>
<feature type="region of interest" description="Disordered" evidence="2">
    <location>
        <begin position="1008"/>
        <end position="1132"/>
    </location>
</feature>
<feature type="region of interest" description="Disordered" evidence="2">
    <location>
        <begin position="615"/>
        <end position="663"/>
    </location>
</feature>